<dbReference type="NCBIfam" id="TIGR01409">
    <property type="entry name" value="TAT_signal_seq"/>
    <property type="match status" value="1"/>
</dbReference>
<dbReference type="AlphaFoldDB" id="A0A382H1F1"/>
<dbReference type="InterPro" id="IPR019546">
    <property type="entry name" value="TAT_signal_bac_arc"/>
</dbReference>
<organism evidence="1">
    <name type="scientific">marine metagenome</name>
    <dbReference type="NCBI Taxonomy" id="408172"/>
    <lineage>
        <taxon>unclassified sequences</taxon>
        <taxon>metagenomes</taxon>
        <taxon>ecological metagenomes</taxon>
    </lineage>
</organism>
<dbReference type="InterPro" id="IPR006311">
    <property type="entry name" value="TAT_signal"/>
</dbReference>
<proteinExistence type="predicted"/>
<protein>
    <submittedName>
        <fullName evidence="1">Uncharacterized protein</fullName>
    </submittedName>
</protein>
<sequence>MKQPECSHPRRSFLQHASLGAGLAMTAAPEFLIGKPASSTKGKLGFDNFS</sequence>
<dbReference type="EMBL" id="UINC01058600">
    <property type="protein sequence ID" value="SVB81054.1"/>
    <property type="molecule type" value="Genomic_DNA"/>
</dbReference>
<evidence type="ECO:0000313" key="1">
    <source>
        <dbReference type="EMBL" id="SVB81054.1"/>
    </source>
</evidence>
<gene>
    <name evidence="1" type="ORF">METZ01_LOCUS233908</name>
</gene>
<feature type="non-terminal residue" evidence="1">
    <location>
        <position position="50"/>
    </location>
</feature>
<name>A0A382H1F1_9ZZZZ</name>
<dbReference type="PROSITE" id="PS51318">
    <property type="entry name" value="TAT"/>
    <property type="match status" value="1"/>
</dbReference>
<reference evidence="1" key="1">
    <citation type="submission" date="2018-05" db="EMBL/GenBank/DDBJ databases">
        <authorList>
            <person name="Lanie J.A."/>
            <person name="Ng W.-L."/>
            <person name="Kazmierczak K.M."/>
            <person name="Andrzejewski T.M."/>
            <person name="Davidsen T.M."/>
            <person name="Wayne K.J."/>
            <person name="Tettelin H."/>
            <person name="Glass J.I."/>
            <person name="Rusch D."/>
            <person name="Podicherti R."/>
            <person name="Tsui H.-C.T."/>
            <person name="Winkler M.E."/>
        </authorList>
    </citation>
    <scope>NUCLEOTIDE SEQUENCE</scope>
</reference>
<accession>A0A382H1F1</accession>